<evidence type="ECO:0000256" key="2">
    <source>
        <dbReference type="ARBA" id="ARBA00022705"/>
    </source>
</evidence>
<dbReference type="GO" id="GO:0003689">
    <property type="term" value="F:DNA clamp loader activity"/>
    <property type="evidence" value="ECO:0007669"/>
    <property type="project" value="TreeGrafter"/>
</dbReference>
<proteinExistence type="inferred from homology"/>
<dbReference type="InterPro" id="IPR050238">
    <property type="entry name" value="DNA_Rep/Repair_Clamp_Loader"/>
</dbReference>
<dbReference type="SMART" id="SM00382">
    <property type="entry name" value="AAA"/>
    <property type="match status" value="1"/>
</dbReference>
<evidence type="ECO:0000313" key="6">
    <source>
        <dbReference type="EMBL" id="CAE0649432.1"/>
    </source>
</evidence>
<dbReference type="GO" id="GO:0016887">
    <property type="term" value="F:ATP hydrolysis activity"/>
    <property type="evidence" value="ECO:0007669"/>
    <property type="project" value="InterPro"/>
</dbReference>
<dbReference type="GO" id="GO:0005634">
    <property type="term" value="C:nucleus"/>
    <property type="evidence" value="ECO:0007669"/>
    <property type="project" value="TreeGrafter"/>
</dbReference>
<dbReference type="InterPro" id="IPR013748">
    <property type="entry name" value="Rep_factorC_C"/>
</dbReference>
<accession>A0A7S4DH62</accession>
<comment type="similarity">
    <text evidence="1">Belongs to the activator 1 small subunits family.</text>
</comment>
<keyword evidence="2" id="KW-0235">DNA replication</keyword>
<protein>
    <recommendedName>
        <fullName evidence="5">AAA+ ATPase domain-containing protein</fullName>
    </recommendedName>
</protein>
<dbReference type="SUPFAM" id="SSF48019">
    <property type="entry name" value="post-AAA+ oligomerization domain-like"/>
    <property type="match status" value="1"/>
</dbReference>
<dbReference type="GO" id="GO:0005524">
    <property type="term" value="F:ATP binding"/>
    <property type="evidence" value="ECO:0007669"/>
    <property type="project" value="UniProtKB-KW"/>
</dbReference>
<dbReference type="GO" id="GO:0006281">
    <property type="term" value="P:DNA repair"/>
    <property type="evidence" value="ECO:0007669"/>
    <property type="project" value="TreeGrafter"/>
</dbReference>
<dbReference type="GO" id="GO:0006261">
    <property type="term" value="P:DNA-templated DNA replication"/>
    <property type="evidence" value="ECO:0007669"/>
    <property type="project" value="TreeGrafter"/>
</dbReference>
<keyword evidence="3" id="KW-0547">Nucleotide-binding</keyword>
<dbReference type="Pfam" id="PF08542">
    <property type="entry name" value="Rep_fac_C"/>
    <property type="match status" value="1"/>
</dbReference>
<reference evidence="6" key="1">
    <citation type="submission" date="2021-01" db="EMBL/GenBank/DDBJ databases">
        <authorList>
            <person name="Corre E."/>
            <person name="Pelletier E."/>
            <person name="Niang G."/>
            <person name="Scheremetjew M."/>
            <person name="Finn R."/>
            <person name="Kale V."/>
            <person name="Holt S."/>
            <person name="Cochrane G."/>
            <person name="Meng A."/>
            <person name="Brown T."/>
            <person name="Cohen L."/>
        </authorList>
    </citation>
    <scope>NUCLEOTIDE SEQUENCE</scope>
    <source>
        <strain evidence="6">CCMP3107</strain>
    </source>
</reference>
<dbReference type="Pfam" id="PF00004">
    <property type="entry name" value="AAA"/>
    <property type="match status" value="1"/>
</dbReference>
<dbReference type="SUPFAM" id="SSF52540">
    <property type="entry name" value="P-loop containing nucleoside triphosphate hydrolases"/>
    <property type="match status" value="1"/>
</dbReference>
<name>A0A7S4DH62_HETAK</name>
<dbReference type="GO" id="GO:0003677">
    <property type="term" value="F:DNA binding"/>
    <property type="evidence" value="ECO:0007669"/>
    <property type="project" value="InterPro"/>
</dbReference>
<sequence length="351" mass="37931">MEIEPVPPPQKSARHQPWVEKYRPKTVDDIAHQDEVVKTLKNAIDTGVLPHLLFYGPPGTGKTSTILAVAKTLFGPEIYRARVLELNASDERGIKVIREKVKGFAQHAVGRGVVGPNGRRCPPFKIVVLDEADTMTPDAQAALRRTMEVHSKVTRFCLVCNYVSRIIEPLASRCAKFRFQPLQAPAMAARLRQIGAEEGVAFSDETVDTIVAVAGGDMRKAVTTLQTAHRLFGGGGSGKALGRDAILELAGDLPAEATAGLWRAVAEDRVFHRVQEEADALAAEGYPVGALLLRLQEEVLARPGLPDWRKAAVLERLARADAALVDGAGERLQLLDAAATLAREVAAGEPR</sequence>
<evidence type="ECO:0000256" key="1">
    <source>
        <dbReference type="ARBA" id="ARBA00005378"/>
    </source>
</evidence>
<evidence type="ECO:0000259" key="5">
    <source>
        <dbReference type="SMART" id="SM00382"/>
    </source>
</evidence>
<dbReference type="CDD" id="cd18140">
    <property type="entry name" value="HLD_clamp_RFC"/>
    <property type="match status" value="1"/>
</dbReference>
<dbReference type="InterPro" id="IPR008921">
    <property type="entry name" value="DNA_pol3_clamp-load_cplx_C"/>
</dbReference>
<evidence type="ECO:0000256" key="4">
    <source>
        <dbReference type="ARBA" id="ARBA00022840"/>
    </source>
</evidence>
<dbReference type="Gene3D" id="3.40.50.300">
    <property type="entry name" value="P-loop containing nucleotide triphosphate hydrolases"/>
    <property type="match status" value="1"/>
</dbReference>
<evidence type="ECO:0000256" key="3">
    <source>
        <dbReference type="ARBA" id="ARBA00022741"/>
    </source>
</evidence>
<dbReference type="NCBIfam" id="NF001679">
    <property type="entry name" value="PRK00440.1"/>
    <property type="match status" value="1"/>
</dbReference>
<dbReference type="Gene3D" id="1.20.272.10">
    <property type="match status" value="1"/>
</dbReference>
<dbReference type="InterPro" id="IPR003593">
    <property type="entry name" value="AAA+_ATPase"/>
</dbReference>
<dbReference type="CDD" id="cd00009">
    <property type="entry name" value="AAA"/>
    <property type="match status" value="1"/>
</dbReference>
<keyword evidence="4" id="KW-0067">ATP-binding</keyword>
<dbReference type="GO" id="GO:0005663">
    <property type="term" value="C:DNA replication factor C complex"/>
    <property type="evidence" value="ECO:0007669"/>
    <property type="project" value="TreeGrafter"/>
</dbReference>
<dbReference type="InterPro" id="IPR047854">
    <property type="entry name" value="RFC_lid"/>
</dbReference>
<dbReference type="InterPro" id="IPR027417">
    <property type="entry name" value="P-loop_NTPase"/>
</dbReference>
<dbReference type="AlphaFoldDB" id="A0A7S4DH62"/>
<dbReference type="Pfam" id="PF21960">
    <property type="entry name" value="RCF1-5-like_lid"/>
    <property type="match status" value="1"/>
</dbReference>
<dbReference type="Gene3D" id="1.10.8.60">
    <property type="match status" value="1"/>
</dbReference>
<dbReference type="PANTHER" id="PTHR11669:SF20">
    <property type="entry name" value="REPLICATION FACTOR C SUBUNIT 4"/>
    <property type="match status" value="1"/>
</dbReference>
<dbReference type="EMBL" id="HBIU01056408">
    <property type="protein sequence ID" value="CAE0649432.1"/>
    <property type="molecule type" value="Transcribed_RNA"/>
</dbReference>
<organism evidence="6">
    <name type="scientific">Heterosigma akashiwo</name>
    <name type="common">Chromophytic alga</name>
    <name type="synonym">Heterosigma carterae</name>
    <dbReference type="NCBI Taxonomy" id="2829"/>
    <lineage>
        <taxon>Eukaryota</taxon>
        <taxon>Sar</taxon>
        <taxon>Stramenopiles</taxon>
        <taxon>Ochrophyta</taxon>
        <taxon>Raphidophyceae</taxon>
        <taxon>Chattonellales</taxon>
        <taxon>Chattonellaceae</taxon>
        <taxon>Heterosigma</taxon>
    </lineage>
</organism>
<gene>
    <name evidence="6" type="ORF">HAKA00212_LOCUS24672</name>
</gene>
<dbReference type="FunFam" id="3.40.50.300:FF:000129">
    <property type="entry name" value="Replication factor C subunit 5"/>
    <property type="match status" value="1"/>
</dbReference>
<dbReference type="PANTHER" id="PTHR11669">
    <property type="entry name" value="REPLICATION FACTOR C / DNA POLYMERASE III GAMMA-TAU SUBUNIT"/>
    <property type="match status" value="1"/>
</dbReference>
<dbReference type="InterPro" id="IPR003959">
    <property type="entry name" value="ATPase_AAA_core"/>
</dbReference>
<feature type="domain" description="AAA+ ATPase" evidence="5">
    <location>
        <begin position="48"/>
        <end position="185"/>
    </location>
</feature>